<dbReference type="SUPFAM" id="SSF53756">
    <property type="entry name" value="UDP-Glycosyltransferase/glycogen phosphorylase"/>
    <property type="match status" value="1"/>
</dbReference>
<sequence>MTGRPLRVGLVCPYSFDHPGGVQNHVLGLAQHLRAQGHEPFVLGLGRPQLPPSLAGRFTSAGSAVPVRYNGSVARVRFGPGSAARARRWLAATDLDVLHVHEPLTPSISILALWAADVPVVATFHTATPRSRSMQLAGSTLRGTVDKLDAGIAVSEPAARVVRRYLGRDPQVIPNGFRWAEFGGAGRPADDWRGGAHPRLVFLGRVEEPRKGLGVLLAALPAVRAVHPDLEVVVAGRGQRALPAWVRRETSVTDPEKAALLAGADVFVAPHTARESFGIVLLEAMASGAPVVASDLPAFTSLLAHDRDDGGVGRLFPTGDAEALAGAVLDVLASRDAVGAERGRRHARRFDWSVVGPAVEDVYRRVLGPAAPRVVERPGGAQHRSLAGARRSAS</sequence>
<dbReference type="AlphaFoldDB" id="A0A6J4JWW5"/>
<gene>
    <name evidence="5" type="ORF">AVDCRST_MAG48-399</name>
</gene>
<name>A0A6J4JWW5_9ACTN</name>
<proteinExistence type="predicted"/>
<dbReference type="Gene3D" id="3.40.50.2000">
    <property type="entry name" value="Glycogen Phosphorylase B"/>
    <property type="match status" value="2"/>
</dbReference>
<dbReference type="PANTHER" id="PTHR45947:SF3">
    <property type="entry name" value="SULFOQUINOVOSYL TRANSFERASE SQD2"/>
    <property type="match status" value="1"/>
</dbReference>
<evidence type="ECO:0000256" key="2">
    <source>
        <dbReference type="ARBA" id="ARBA00022679"/>
    </source>
</evidence>
<keyword evidence="1 5" id="KW-0328">Glycosyltransferase</keyword>
<dbReference type="Pfam" id="PF13439">
    <property type="entry name" value="Glyco_transf_4"/>
    <property type="match status" value="1"/>
</dbReference>
<protein>
    <submittedName>
        <fullName evidence="5">Phosphatidylinositol alpha-mannosyltransferase</fullName>
        <ecNumber evidence="5">2.4.1.57</ecNumber>
    </submittedName>
</protein>
<accession>A0A6J4JWW5</accession>
<evidence type="ECO:0000313" key="5">
    <source>
        <dbReference type="EMBL" id="CAA9289395.1"/>
    </source>
</evidence>
<dbReference type="GO" id="GO:1901137">
    <property type="term" value="P:carbohydrate derivative biosynthetic process"/>
    <property type="evidence" value="ECO:0007669"/>
    <property type="project" value="UniProtKB-ARBA"/>
</dbReference>
<dbReference type="InterPro" id="IPR028098">
    <property type="entry name" value="Glyco_trans_4-like_N"/>
</dbReference>
<feature type="domain" description="Glycosyltransferase subfamily 4-like N-terminal" evidence="4">
    <location>
        <begin position="19"/>
        <end position="176"/>
    </location>
</feature>
<dbReference type="InterPro" id="IPR050194">
    <property type="entry name" value="Glycosyltransferase_grp1"/>
</dbReference>
<reference evidence="5" key="1">
    <citation type="submission" date="2020-02" db="EMBL/GenBank/DDBJ databases">
        <authorList>
            <person name="Meier V. D."/>
        </authorList>
    </citation>
    <scope>NUCLEOTIDE SEQUENCE</scope>
    <source>
        <strain evidence="5">AVDCRST_MAG48</strain>
    </source>
</reference>
<dbReference type="EC" id="2.4.1.57" evidence="5"/>
<evidence type="ECO:0000256" key="1">
    <source>
        <dbReference type="ARBA" id="ARBA00022676"/>
    </source>
</evidence>
<keyword evidence="2 5" id="KW-0808">Transferase</keyword>
<dbReference type="GO" id="GO:0016758">
    <property type="term" value="F:hexosyltransferase activity"/>
    <property type="evidence" value="ECO:0007669"/>
    <property type="project" value="TreeGrafter"/>
</dbReference>
<dbReference type="PANTHER" id="PTHR45947">
    <property type="entry name" value="SULFOQUINOVOSYL TRANSFERASE SQD2"/>
    <property type="match status" value="1"/>
</dbReference>
<feature type="region of interest" description="Disordered" evidence="3">
    <location>
        <begin position="374"/>
        <end position="394"/>
    </location>
</feature>
<dbReference type="CDD" id="cd03801">
    <property type="entry name" value="GT4_PimA-like"/>
    <property type="match status" value="1"/>
</dbReference>
<evidence type="ECO:0000259" key="4">
    <source>
        <dbReference type="Pfam" id="PF13439"/>
    </source>
</evidence>
<evidence type="ECO:0000256" key="3">
    <source>
        <dbReference type="SAM" id="MobiDB-lite"/>
    </source>
</evidence>
<dbReference type="EMBL" id="CADCTS010000058">
    <property type="protein sequence ID" value="CAA9289395.1"/>
    <property type="molecule type" value="Genomic_DNA"/>
</dbReference>
<dbReference type="Pfam" id="PF13692">
    <property type="entry name" value="Glyco_trans_1_4"/>
    <property type="match status" value="1"/>
</dbReference>
<organism evidence="5">
    <name type="scientific">uncultured Friedmanniella sp</name>
    <dbReference type="NCBI Taxonomy" id="335381"/>
    <lineage>
        <taxon>Bacteria</taxon>
        <taxon>Bacillati</taxon>
        <taxon>Actinomycetota</taxon>
        <taxon>Actinomycetes</taxon>
        <taxon>Propionibacteriales</taxon>
        <taxon>Nocardioidaceae</taxon>
        <taxon>Friedmanniella</taxon>
        <taxon>environmental samples</taxon>
    </lineage>
</organism>